<dbReference type="Gene3D" id="3.40.50.300">
    <property type="entry name" value="P-loop containing nucleotide triphosphate hydrolases"/>
    <property type="match status" value="2"/>
</dbReference>
<comment type="similarity">
    <text evidence="2">Belongs to the ABC transporter superfamily. ABCA family.</text>
</comment>
<keyword evidence="8 11" id="KW-1133">Transmembrane helix</keyword>
<feature type="compositionally biased region" description="Basic and acidic residues" evidence="10">
    <location>
        <begin position="1511"/>
        <end position="1520"/>
    </location>
</feature>
<dbReference type="EMBL" id="CAMXCT010006689">
    <property type="protein sequence ID" value="CAI4018337.1"/>
    <property type="molecule type" value="Genomic_DNA"/>
</dbReference>
<evidence type="ECO:0000256" key="2">
    <source>
        <dbReference type="ARBA" id="ARBA00008869"/>
    </source>
</evidence>
<dbReference type="PROSITE" id="PS50893">
    <property type="entry name" value="ABC_TRANSPORTER_2"/>
    <property type="match status" value="2"/>
</dbReference>
<dbReference type="InterPro" id="IPR027417">
    <property type="entry name" value="P-loop_NTPase"/>
</dbReference>
<keyword evidence="3" id="KW-0813">Transport</keyword>
<dbReference type="EMBL" id="CAMXCT020006689">
    <property type="protein sequence ID" value="CAL1171712.1"/>
    <property type="molecule type" value="Genomic_DNA"/>
</dbReference>
<feature type="transmembrane region" description="Helical" evidence="11">
    <location>
        <begin position="963"/>
        <end position="986"/>
    </location>
</feature>
<keyword evidence="9 11" id="KW-0472">Membrane</keyword>
<dbReference type="PANTHER" id="PTHR19229:SF36">
    <property type="entry name" value="ATP-BINDING CASSETTE SUB-FAMILY A MEMBER 2"/>
    <property type="match status" value="1"/>
</dbReference>
<evidence type="ECO:0000313" key="14">
    <source>
        <dbReference type="EMBL" id="CAL1171712.1"/>
    </source>
</evidence>
<feature type="transmembrane region" description="Helical" evidence="11">
    <location>
        <begin position="691"/>
        <end position="709"/>
    </location>
</feature>
<sequence length="1534" mass="169290">GILPVSVREIPFPTPAYTDDPFASFVESVFGLFFVLVFIWPLTRIMKSLVEDKEARINEVMKMMGMPAEAILLGWYLTYGLLWIIPAALMTVVCWDSVFQHSNKLLVFIFFWLFGVCVVTLCSFIAVFFSKAKTASVVGALLFFLLYFPFLFVSDSGASASTKALSSLSPPVALSIGAGLIAQFESAGVGVRWSNINESIDNSSMGQVLLMLLLDTVIFALLAWYLDKVLVVGFGTRQPWYFPCSKHYWNPNHSSMSQDDLHVLEDTFDDQQPGNPRYEAVPESMASTRSVLVRELCKDFNTADGKILKAVQEVTLNLYSGQIFCLLGHNGAGKTTTINMLSGMLPVSSGDAIVYGKSIRRDMQQIRKFLGVCPQHDVIWSGLTVREHLEFFAQAKGMNREALEAEVNALIADVSLQEKEHALAGTLSGGQKRRLSAAIALIGGSQVVFLDEPSSGVDPFSRRQLWDCLREKKTDRTLILTTHFMDEAEELGDRIAIMAAGRVKCVGSALFLKSQYGVGYTLTIAKLPHVTAEQSRELKTLISSKCSKAEVLSDVGTELTYRMPFEESSGFPELFEYLEQQPQRYGVELFGVSVTTLEEVFLRVGRDHTEADVAADERLQQASFVRQISEEREFRARQISTEGSSRDVSAAEPLNVNRIDMTASFGKHVHALLTKRYHNARRDRKAWCCQIILPLIFLLAALLTMRFAGIGNYQAASLSPLQLPGPQQLLVAAGHGVAQSEAAALLQQCSVPVEEVADSMNATAFSNYLEQGYYRSDGTERWGAVRVVSIPDWSLPNTSHQVGRFEVAGFASPGKVLSKNLNFTVPVGTLWEEKATTLGGASVPLSQLNNRLQVDLFWNSSARDALPMFYQTLNEAALRRALGEDVLKDSKILMSNQPFPLTSAQKDLTNTQTSLNLALGFAFIPASVGAFVVLERETGSKHLQVISGVNFVSYWFSTWIWDILNYLVAASLSVLLIAAFGVDSLISAETLPWTCLSVLMYGVSCTSFTYMLSFLFNSHTAAQNLLLIVYLFTGGILMIVTIILAILPSTKDLAQNVLIYLFRILPNFCLADSLTNLITRQNPGLWLDKGCPFEGCAPYDLVITGYDLLYMGVGSLLWFLATLLLELAFATPKLRAWLQIRRVDVPRGDEVPLDRHVQLEKERVESGAADDEMVVLKGLRKVFPGRQGAPPKVAVDDMYFGIPEGECFGYLGLNGAGKTTTMKMLTGEELCTSGEATLGGFDIKTQQNQVRRLIGYCPQFDALIGTLTAREHLTLFARIKGMPESRLHEYVDSLLDQLTLRPYADKQAFSFSGGTRRKLSLGLSLVGDPRCIFLDEPTTGVDPESRRFMWKLISSTMLGRAVILTTHSMEECEALCSRIGIMVNGRLVCLGSASQLKATHGYGYQFEVTFDASADLAVAHQALGAFLEKQFTGVRVEESLPTRPRARYRLPKGQKPISAIFRLMEERKSSLRISEYSVSETTLEQLFIQFAKDQVEEGPEEAATQAASSSVEKETPRFEAGEANGSGDAGSSAV</sequence>
<evidence type="ECO:0000256" key="8">
    <source>
        <dbReference type="ARBA" id="ARBA00022989"/>
    </source>
</evidence>
<dbReference type="GO" id="GO:0016887">
    <property type="term" value="F:ATP hydrolysis activity"/>
    <property type="evidence" value="ECO:0007669"/>
    <property type="project" value="InterPro"/>
</dbReference>
<dbReference type="InterPro" id="IPR026082">
    <property type="entry name" value="ABCA"/>
</dbReference>
<protein>
    <submittedName>
        <fullName evidence="15">ABC transporter A family member 1 (ABC transporter ABCA.1) (AtABCA1) (ABC one homolog protein 1) (AtAOH1)</fullName>
    </submittedName>
</protein>
<feature type="transmembrane region" description="Helical" evidence="11">
    <location>
        <begin position="998"/>
        <end position="1016"/>
    </location>
</feature>
<reference evidence="13" key="1">
    <citation type="submission" date="2022-10" db="EMBL/GenBank/DDBJ databases">
        <authorList>
            <person name="Chen Y."/>
            <person name="Dougan E. K."/>
            <person name="Chan C."/>
            <person name="Rhodes N."/>
            <person name="Thang M."/>
        </authorList>
    </citation>
    <scope>NUCLEOTIDE SEQUENCE</scope>
</reference>
<feature type="transmembrane region" description="Helical" evidence="11">
    <location>
        <begin position="135"/>
        <end position="152"/>
    </location>
</feature>
<dbReference type="Pfam" id="PF23321">
    <property type="entry name" value="R1_ABCA1"/>
    <property type="match status" value="1"/>
</dbReference>
<feature type="transmembrane region" description="Helical" evidence="11">
    <location>
        <begin position="1028"/>
        <end position="1047"/>
    </location>
</feature>
<feature type="transmembrane region" description="Helical" evidence="11">
    <location>
        <begin position="105"/>
        <end position="128"/>
    </location>
</feature>
<organism evidence="13">
    <name type="scientific">Cladocopium goreaui</name>
    <dbReference type="NCBI Taxonomy" id="2562237"/>
    <lineage>
        <taxon>Eukaryota</taxon>
        <taxon>Sar</taxon>
        <taxon>Alveolata</taxon>
        <taxon>Dinophyceae</taxon>
        <taxon>Suessiales</taxon>
        <taxon>Symbiodiniaceae</taxon>
        <taxon>Cladocopium</taxon>
    </lineage>
</organism>
<feature type="domain" description="ABC transporter" evidence="12">
    <location>
        <begin position="1174"/>
        <end position="1409"/>
    </location>
</feature>
<evidence type="ECO:0000259" key="12">
    <source>
        <dbReference type="PROSITE" id="PS50893"/>
    </source>
</evidence>
<dbReference type="InterPro" id="IPR003593">
    <property type="entry name" value="AAA+_ATPase"/>
</dbReference>
<evidence type="ECO:0000256" key="11">
    <source>
        <dbReference type="SAM" id="Phobius"/>
    </source>
</evidence>
<dbReference type="GO" id="GO:0016020">
    <property type="term" value="C:membrane"/>
    <property type="evidence" value="ECO:0007669"/>
    <property type="project" value="UniProtKB-SubCell"/>
</dbReference>
<dbReference type="OrthoDB" id="10255969at2759"/>
<evidence type="ECO:0000256" key="7">
    <source>
        <dbReference type="ARBA" id="ARBA00022840"/>
    </source>
</evidence>
<name>A0A9P1M1Y1_9DINO</name>
<proteinExistence type="inferred from homology"/>
<feature type="transmembrane region" description="Helical" evidence="11">
    <location>
        <begin position="172"/>
        <end position="193"/>
    </location>
</feature>
<evidence type="ECO:0000256" key="5">
    <source>
        <dbReference type="ARBA" id="ARBA00022737"/>
    </source>
</evidence>
<dbReference type="GO" id="GO:0005524">
    <property type="term" value="F:ATP binding"/>
    <property type="evidence" value="ECO:0007669"/>
    <property type="project" value="UniProtKB-KW"/>
</dbReference>
<dbReference type="EMBL" id="CAMXCT030006689">
    <property type="protein sequence ID" value="CAL4805649.1"/>
    <property type="molecule type" value="Genomic_DNA"/>
</dbReference>
<evidence type="ECO:0000256" key="9">
    <source>
        <dbReference type="ARBA" id="ARBA00023136"/>
    </source>
</evidence>
<keyword evidence="5" id="KW-0677">Repeat</keyword>
<keyword evidence="6" id="KW-0547">Nucleotide-binding</keyword>
<evidence type="ECO:0000256" key="4">
    <source>
        <dbReference type="ARBA" id="ARBA00022692"/>
    </source>
</evidence>
<feature type="transmembrane region" description="Helical" evidence="11">
    <location>
        <begin position="1108"/>
        <end position="1129"/>
    </location>
</feature>
<evidence type="ECO:0000313" key="13">
    <source>
        <dbReference type="EMBL" id="CAI4018337.1"/>
    </source>
</evidence>
<feature type="transmembrane region" description="Helical" evidence="11">
    <location>
        <begin position="205"/>
        <end position="226"/>
    </location>
</feature>
<dbReference type="InterPro" id="IPR003439">
    <property type="entry name" value="ABC_transporter-like_ATP-bd"/>
</dbReference>
<evidence type="ECO:0000313" key="15">
    <source>
        <dbReference type="EMBL" id="CAL4805649.1"/>
    </source>
</evidence>
<dbReference type="InterPro" id="IPR013525">
    <property type="entry name" value="ABC2_TM"/>
</dbReference>
<dbReference type="GO" id="GO:0005319">
    <property type="term" value="F:lipid transporter activity"/>
    <property type="evidence" value="ECO:0007669"/>
    <property type="project" value="TreeGrafter"/>
</dbReference>
<dbReference type="Pfam" id="PF12698">
    <property type="entry name" value="ABC2_membrane_3"/>
    <property type="match status" value="2"/>
</dbReference>
<accession>A0A9P1M1Y1</accession>
<feature type="region of interest" description="Disordered" evidence="10">
    <location>
        <begin position="1494"/>
        <end position="1534"/>
    </location>
</feature>
<keyword evidence="16" id="KW-1185">Reference proteome</keyword>
<dbReference type="SMART" id="SM00382">
    <property type="entry name" value="AAA"/>
    <property type="match status" value="2"/>
</dbReference>
<dbReference type="GO" id="GO:0140359">
    <property type="term" value="F:ABC-type transporter activity"/>
    <property type="evidence" value="ECO:0007669"/>
    <property type="project" value="InterPro"/>
</dbReference>
<evidence type="ECO:0000256" key="1">
    <source>
        <dbReference type="ARBA" id="ARBA00004141"/>
    </source>
</evidence>
<dbReference type="CDD" id="cd03263">
    <property type="entry name" value="ABC_subfamily_A"/>
    <property type="match status" value="2"/>
</dbReference>
<keyword evidence="4 11" id="KW-0812">Transmembrane</keyword>
<dbReference type="PANTHER" id="PTHR19229">
    <property type="entry name" value="ATP-BINDING CASSETTE TRANSPORTER SUBFAMILY A ABCA"/>
    <property type="match status" value="1"/>
</dbReference>
<gene>
    <name evidence="13" type="ORF">C1SCF055_LOCUS42912</name>
</gene>
<feature type="transmembrane region" description="Helical" evidence="11">
    <location>
        <begin position="22"/>
        <end position="43"/>
    </location>
</feature>
<reference evidence="14" key="2">
    <citation type="submission" date="2024-04" db="EMBL/GenBank/DDBJ databases">
        <authorList>
            <person name="Chen Y."/>
            <person name="Shah S."/>
            <person name="Dougan E. K."/>
            <person name="Thang M."/>
            <person name="Chan C."/>
        </authorList>
    </citation>
    <scope>NUCLEOTIDE SEQUENCE [LARGE SCALE GENOMIC DNA]</scope>
</reference>
<comment type="subcellular location">
    <subcellularLocation>
        <location evidence="1">Membrane</location>
        <topology evidence="1">Multi-pass membrane protein</topology>
    </subcellularLocation>
</comment>
<evidence type="ECO:0000256" key="3">
    <source>
        <dbReference type="ARBA" id="ARBA00022448"/>
    </source>
</evidence>
<feature type="transmembrane region" description="Helical" evidence="11">
    <location>
        <begin position="915"/>
        <end position="934"/>
    </location>
</feature>
<comment type="caution">
    <text evidence="13">The sequence shown here is derived from an EMBL/GenBank/DDBJ whole genome shotgun (WGS) entry which is preliminary data.</text>
</comment>
<feature type="transmembrane region" description="Helical" evidence="11">
    <location>
        <begin position="64"/>
        <end position="85"/>
    </location>
</feature>
<evidence type="ECO:0000256" key="6">
    <source>
        <dbReference type="ARBA" id="ARBA00022741"/>
    </source>
</evidence>
<dbReference type="Pfam" id="PF00005">
    <property type="entry name" value="ABC_tran"/>
    <property type="match status" value="2"/>
</dbReference>
<dbReference type="SUPFAM" id="SSF52540">
    <property type="entry name" value="P-loop containing nucleoside triphosphate hydrolases"/>
    <property type="match status" value="2"/>
</dbReference>
<keyword evidence="7" id="KW-0067">ATP-binding</keyword>
<evidence type="ECO:0000313" key="16">
    <source>
        <dbReference type="Proteomes" id="UP001152797"/>
    </source>
</evidence>
<feature type="non-terminal residue" evidence="13">
    <location>
        <position position="1"/>
    </location>
</feature>
<dbReference type="FunFam" id="3.40.50.300:FF:000298">
    <property type="entry name" value="ATP-binding cassette sub-family A member 12"/>
    <property type="match status" value="1"/>
</dbReference>
<dbReference type="Proteomes" id="UP001152797">
    <property type="component" value="Unassembled WGS sequence"/>
</dbReference>
<feature type="domain" description="ABC transporter" evidence="12">
    <location>
        <begin position="291"/>
        <end position="525"/>
    </location>
</feature>
<dbReference type="FunFam" id="3.40.50.300:FF:000335">
    <property type="entry name" value="ATP binding cassette subfamily A member 5"/>
    <property type="match status" value="1"/>
</dbReference>
<evidence type="ECO:0000256" key="10">
    <source>
        <dbReference type="SAM" id="MobiDB-lite"/>
    </source>
</evidence>
<dbReference type="InterPro" id="IPR056264">
    <property type="entry name" value="R2_ABCA1-4-like"/>
</dbReference>